<organism evidence="1">
    <name type="scientific">Anguilla anguilla</name>
    <name type="common">European freshwater eel</name>
    <name type="synonym">Muraena anguilla</name>
    <dbReference type="NCBI Taxonomy" id="7936"/>
    <lineage>
        <taxon>Eukaryota</taxon>
        <taxon>Metazoa</taxon>
        <taxon>Chordata</taxon>
        <taxon>Craniata</taxon>
        <taxon>Vertebrata</taxon>
        <taxon>Euteleostomi</taxon>
        <taxon>Actinopterygii</taxon>
        <taxon>Neopterygii</taxon>
        <taxon>Teleostei</taxon>
        <taxon>Anguilliformes</taxon>
        <taxon>Anguillidae</taxon>
        <taxon>Anguilla</taxon>
    </lineage>
</organism>
<protein>
    <submittedName>
        <fullName evidence="1">Uncharacterized protein</fullName>
    </submittedName>
</protein>
<dbReference type="EMBL" id="GBXM01046434">
    <property type="protein sequence ID" value="JAH62143.1"/>
    <property type="molecule type" value="Transcribed_RNA"/>
</dbReference>
<sequence length="39" mass="4477">MMCLIQEFNCVQYDVVIAGRPTLGDHRYRKTNSRTACVS</sequence>
<proteinExistence type="predicted"/>
<dbReference type="AlphaFoldDB" id="A0A0E9SLV2"/>
<name>A0A0E9SLV2_ANGAN</name>
<dbReference type="EMBL" id="GBXM01066917">
    <property type="protein sequence ID" value="JAH41660.1"/>
    <property type="molecule type" value="Transcribed_RNA"/>
</dbReference>
<reference evidence="1" key="2">
    <citation type="journal article" date="2015" name="Fish Shellfish Immunol.">
        <title>Early steps in the European eel (Anguilla anguilla)-Vibrio vulnificus interaction in the gills: Role of the RtxA13 toxin.</title>
        <authorList>
            <person name="Callol A."/>
            <person name="Pajuelo D."/>
            <person name="Ebbesson L."/>
            <person name="Teles M."/>
            <person name="MacKenzie S."/>
            <person name="Amaro C."/>
        </authorList>
    </citation>
    <scope>NUCLEOTIDE SEQUENCE</scope>
</reference>
<accession>A0A0E9SLV2</accession>
<evidence type="ECO:0000313" key="1">
    <source>
        <dbReference type="EMBL" id="JAH41660.1"/>
    </source>
</evidence>
<reference evidence="1" key="1">
    <citation type="submission" date="2014-11" db="EMBL/GenBank/DDBJ databases">
        <authorList>
            <person name="Amaro Gonzalez C."/>
        </authorList>
    </citation>
    <scope>NUCLEOTIDE SEQUENCE</scope>
</reference>